<feature type="domain" description="AMP-dependent synthetase/ligase" evidence="1">
    <location>
        <begin position="12"/>
        <end position="393"/>
    </location>
</feature>
<dbReference type="InterPro" id="IPR020845">
    <property type="entry name" value="AMP-binding_CS"/>
</dbReference>
<dbReference type="Pfam" id="PF13193">
    <property type="entry name" value="AMP-binding_C"/>
    <property type="match status" value="1"/>
</dbReference>
<evidence type="ECO:0000313" key="3">
    <source>
        <dbReference type="EMBL" id="CAB4661126.1"/>
    </source>
</evidence>
<dbReference type="Gene3D" id="3.40.50.12780">
    <property type="entry name" value="N-terminal domain of ligase-like"/>
    <property type="match status" value="1"/>
</dbReference>
<dbReference type="AlphaFoldDB" id="A0A6J6LHD2"/>
<dbReference type="PANTHER" id="PTHR43767:SF1">
    <property type="entry name" value="NONRIBOSOMAL PEPTIDE SYNTHASE PES1 (EUROFUNG)-RELATED"/>
    <property type="match status" value="1"/>
</dbReference>
<dbReference type="Gene3D" id="3.30.300.30">
    <property type="match status" value="1"/>
</dbReference>
<dbReference type="Pfam" id="PF00501">
    <property type="entry name" value="AMP-binding"/>
    <property type="match status" value="1"/>
</dbReference>
<reference evidence="3" key="1">
    <citation type="submission" date="2020-05" db="EMBL/GenBank/DDBJ databases">
        <authorList>
            <person name="Chiriac C."/>
            <person name="Salcher M."/>
            <person name="Ghai R."/>
            <person name="Kavagutti S V."/>
        </authorList>
    </citation>
    <scope>NUCLEOTIDE SEQUENCE</scope>
</reference>
<dbReference type="InterPro" id="IPR050237">
    <property type="entry name" value="ATP-dep_AMP-bd_enzyme"/>
</dbReference>
<organism evidence="3">
    <name type="scientific">freshwater metagenome</name>
    <dbReference type="NCBI Taxonomy" id="449393"/>
    <lineage>
        <taxon>unclassified sequences</taxon>
        <taxon>metagenomes</taxon>
        <taxon>ecological metagenomes</taxon>
    </lineage>
</organism>
<dbReference type="NCBIfam" id="NF005863">
    <property type="entry name" value="PRK07798.1"/>
    <property type="match status" value="1"/>
</dbReference>
<dbReference type="PANTHER" id="PTHR43767">
    <property type="entry name" value="LONG-CHAIN-FATTY-ACID--COA LIGASE"/>
    <property type="match status" value="1"/>
</dbReference>
<feature type="domain" description="AMP-binding enzyme C-terminal" evidence="2">
    <location>
        <begin position="447"/>
        <end position="522"/>
    </location>
</feature>
<gene>
    <name evidence="3" type="ORF">UFOPK2242_00973</name>
</gene>
<dbReference type="PROSITE" id="PS00455">
    <property type="entry name" value="AMP_BINDING"/>
    <property type="match status" value="1"/>
</dbReference>
<evidence type="ECO:0000259" key="2">
    <source>
        <dbReference type="Pfam" id="PF13193"/>
    </source>
</evidence>
<protein>
    <submittedName>
        <fullName evidence="3">Unannotated protein</fullName>
    </submittedName>
</protein>
<dbReference type="InterPro" id="IPR045851">
    <property type="entry name" value="AMP-bd_C_sf"/>
</dbReference>
<proteinExistence type="predicted"/>
<dbReference type="InterPro" id="IPR042099">
    <property type="entry name" value="ANL_N_sf"/>
</dbReference>
<evidence type="ECO:0000259" key="1">
    <source>
        <dbReference type="Pfam" id="PF00501"/>
    </source>
</evidence>
<dbReference type="InterPro" id="IPR025110">
    <property type="entry name" value="AMP-bd_C"/>
</dbReference>
<sequence>MAIQWNLADLFEAVSDAVPERTALICGDYRSTFAALDERATRLANHLASQGIGRGDHIGLYVYNGPEYVEGTFAAYKLGAVPINVNYRYVEGELAYLFDNADLKGLVFGREFAPRIANIVKDAPKLKVFVAVNDGTDEDISVIGATEYEAALAAASAVRAFEPRSEEDLYILYTGGTTGMPKGVMWTQRDFFLSTIGPLLSLGQTAPDDPAEFVTRAIENGGTSVSMPIAPLMHGAALWAALMAIFGGNTVVLTSQRKLDPHEIWRTVEREKVMSVSLVGDAMARPLIEALDEPGAKYDLSSLFVIGSGGAILSPAVKAKIVERFPNMLVIDSLGASETGYQGTVAGTDGQGRPRFAMGAHTTVLDDDGIPLEPGSGTVGRLARGGYVPLGYYKDPVKTAEVFVEANGSRWVLPGDMAIVEADGTITLLGRGSVSINSGGEKIFPEEVESALKSHPDVFDVVVVGVPDERWGEHVCAVVKPRPGATPDVESLATHVRSLLAAYKAPREVFLVDEIVRSPSGKADYRWAKSIALGTSK</sequence>
<name>A0A6J6LHD2_9ZZZZ</name>
<dbReference type="GO" id="GO:0016878">
    <property type="term" value="F:acid-thiol ligase activity"/>
    <property type="evidence" value="ECO:0007669"/>
    <property type="project" value="UniProtKB-ARBA"/>
</dbReference>
<dbReference type="SUPFAM" id="SSF56801">
    <property type="entry name" value="Acetyl-CoA synthetase-like"/>
    <property type="match status" value="1"/>
</dbReference>
<accession>A0A6J6LHD2</accession>
<dbReference type="EMBL" id="CAEZWM010000118">
    <property type="protein sequence ID" value="CAB4661126.1"/>
    <property type="molecule type" value="Genomic_DNA"/>
</dbReference>
<dbReference type="InterPro" id="IPR000873">
    <property type="entry name" value="AMP-dep_synth/lig_dom"/>
</dbReference>